<feature type="compositionally biased region" description="Low complexity" evidence="1">
    <location>
        <begin position="13"/>
        <end position="27"/>
    </location>
</feature>
<organism evidence="2 3">
    <name type="scientific">Dendrobium thyrsiflorum</name>
    <name type="common">Pinecone-like raceme dendrobium</name>
    <name type="synonym">Orchid</name>
    <dbReference type="NCBI Taxonomy" id="117978"/>
    <lineage>
        <taxon>Eukaryota</taxon>
        <taxon>Viridiplantae</taxon>
        <taxon>Streptophyta</taxon>
        <taxon>Embryophyta</taxon>
        <taxon>Tracheophyta</taxon>
        <taxon>Spermatophyta</taxon>
        <taxon>Magnoliopsida</taxon>
        <taxon>Liliopsida</taxon>
        <taxon>Asparagales</taxon>
        <taxon>Orchidaceae</taxon>
        <taxon>Epidendroideae</taxon>
        <taxon>Malaxideae</taxon>
        <taxon>Dendrobiinae</taxon>
        <taxon>Dendrobium</taxon>
    </lineage>
</organism>
<feature type="region of interest" description="Disordered" evidence="1">
    <location>
        <begin position="1"/>
        <end position="41"/>
    </location>
</feature>
<evidence type="ECO:0000256" key="1">
    <source>
        <dbReference type="SAM" id="MobiDB-lite"/>
    </source>
</evidence>
<reference evidence="2 3" key="1">
    <citation type="journal article" date="2024" name="Plant Biotechnol. J.">
        <title>Dendrobium thyrsiflorum genome and its molecular insights into genes involved in important horticultural traits.</title>
        <authorList>
            <person name="Chen B."/>
            <person name="Wang J.Y."/>
            <person name="Zheng P.J."/>
            <person name="Li K.L."/>
            <person name="Liang Y.M."/>
            <person name="Chen X.F."/>
            <person name="Zhang C."/>
            <person name="Zhao X."/>
            <person name="He X."/>
            <person name="Zhang G.Q."/>
            <person name="Liu Z.J."/>
            <person name="Xu Q."/>
        </authorList>
    </citation>
    <scope>NUCLEOTIDE SEQUENCE [LARGE SCALE GENOMIC DNA]</scope>
    <source>
        <strain evidence="2">GZMU011</strain>
    </source>
</reference>
<protein>
    <submittedName>
        <fullName evidence="2">Uncharacterized protein</fullName>
    </submittedName>
</protein>
<sequence>MVNRRSSRIVGASRSNSHQSRNQSMNHRQPISASFYPGGQNVAGEGISGLSLEERIRKMEESHNEILQLLRETRQPALPQREEVLLPRDPPGIKEVQPEHLQAEIHLPPPRRHPRSPQDNELVNTASSTHPSQTVQQHFIPPDLHEDLAQPYVAELPRDTLRRELRRLIDFHRTSIRRRTYARRWTFVRIILDAEPLPVIRHIPNVGFPSITGLMTSFVFQQWFLQPPSIGYISPQPPSSTSYESLLVVESLA</sequence>
<dbReference type="Proteomes" id="UP001552299">
    <property type="component" value="Unassembled WGS sequence"/>
</dbReference>
<dbReference type="EMBL" id="JANQDX010000013">
    <property type="protein sequence ID" value="KAL0913415.1"/>
    <property type="molecule type" value="Genomic_DNA"/>
</dbReference>
<feature type="compositionally biased region" description="Polar residues" evidence="1">
    <location>
        <begin position="119"/>
        <end position="135"/>
    </location>
</feature>
<comment type="caution">
    <text evidence="2">The sequence shown here is derived from an EMBL/GenBank/DDBJ whole genome shotgun (WGS) entry which is preliminary data.</text>
</comment>
<keyword evidence="3" id="KW-1185">Reference proteome</keyword>
<evidence type="ECO:0000313" key="3">
    <source>
        <dbReference type="Proteomes" id="UP001552299"/>
    </source>
</evidence>
<accession>A0ABD0ULM8</accession>
<name>A0ABD0ULM8_DENTH</name>
<feature type="region of interest" description="Disordered" evidence="1">
    <location>
        <begin position="105"/>
        <end position="135"/>
    </location>
</feature>
<proteinExistence type="predicted"/>
<gene>
    <name evidence="2" type="ORF">M5K25_016876</name>
</gene>
<evidence type="ECO:0000313" key="2">
    <source>
        <dbReference type="EMBL" id="KAL0913415.1"/>
    </source>
</evidence>
<dbReference type="AlphaFoldDB" id="A0ABD0ULM8"/>